<dbReference type="Proteomes" id="UP000017836">
    <property type="component" value="Unassembled WGS sequence"/>
</dbReference>
<dbReference type="EMBL" id="KI392664">
    <property type="protein sequence ID" value="ERN11876.1"/>
    <property type="molecule type" value="Genomic_DNA"/>
</dbReference>
<evidence type="ECO:0000313" key="1">
    <source>
        <dbReference type="EMBL" id="ERN11876.1"/>
    </source>
</evidence>
<reference evidence="2" key="1">
    <citation type="journal article" date="2013" name="Science">
        <title>The Amborella genome and the evolution of flowering plants.</title>
        <authorList>
            <consortium name="Amborella Genome Project"/>
        </authorList>
    </citation>
    <scope>NUCLEOTIDE SEQUENCE [LARGE SCALE GENOMIC DNA]</scope>
</reference>
<name>W1PVY1_AMBTC</name>
<proteinExistence type="predicted"/>
<dbReference type="Gramene" id="ERN11876">
    <property type="protein sequence ID" value="ERN11876"/>
    <property type="gene ID" value="AMTR_s00020p00176110"/>
</dbReference>
<dbReference type="AlphaFoldDB" id="W1PVY1"/>
<sequence length="148" mass="17032">MATCPHMLKIAAMIAVVKELDVVRELLTDASFFTRERSFAVGGPSNNIFIDAFDLMLNKVVTETKEATYLMSVQGCILPFRFVVPHYGRVGHKTVSYRWWWDSSNAKYWDVDHPWQTTSGSRRNGRAERRFVPPLFSVIFGLDHYPTN</sequence>
<evidence type="ECO:0000313" key="2">
    <source>
        <dbReference type="Proteomes" id="UP000017836"/>
    </source>
</evidence>
<dbReference type="HOGENOM" id="CLU_086788_0_0_1"/>
<accession>W1PVY1</accession>
<keyword evidence="2" id="KW-1185">Reference proteome</keyword>
<protein>
    <submittedName>
        <fullName evidence="1">Uncharacterized protein</fullName>
    </submittedName>
</protein>
<organism evidence="1 2">
    <name type="scientific">Amborella trichopoda</name>
    <dbReference type="NCBI Taxonomy" id="13333"/>
    <lineage>
        <taxon>Eukaryota</taxon>
        <taxon>Viridiplantae</taxon>
        <taxon>Streptophyta</taxon>
        <taxon>Embryophyta</taxon>
        <taxon>Tracheophyta</taxon>
        <taxon>Spermatophyta</taxon>
        <taxon>Magnoliopsida</taxon>
        <taxon>Amborellales</taxon>
        <taxon>Amborellaceae</taxon>
        <taxon>Amborella</taxon>
    </lineage>
</organism>
<gene>
    <name evidence="1" type="ORF">AMTR_s00020p00176110</name>
</gene>